<gene>
    <name evidence="1" type="ORF">B0O44_102696</name>
</gene>
<name>A0A318UKX0_9SPHI</name>
<dbReference type="EMBL" id="QKLU01000002">
    <property type="protein sequence ID" value="PYF76140.1"/>
    <property type="molecule type" value="Genomic_DNA"/>
</dbReference>
<evidence type="ECO:0008006" key="3">
    <source>
        <dbReference type="Google" id="ProtNLM"/>
    </source>
</evidence>
<dbReference type="RefSeq" id="WP_245943619.1">
    <property type="nucleotide sequence ID" value="NZ_QKLU01000002.1"/>
</dbReference>
<evidence type="ECO:0000313" key="1">
    <source>
        <dbReference type="EMBL" id="PYF76140.1"/>
    </source>
</evidence>
<evidence type="ECO:0000313" key="2">
    <source>
        <dbReference type="Proteomes" id="UP000248198"/>
    </source>
</evidence>
<protein>
    <recommendedName>
        <fullName evidence="3">Cro/C1-type helix-turn-helix DNA-binding protein</fullName>
    </recommendedName>
</protein>
<accession>A0A318UKX0</accession>
<comment type="caution">
    <text evidence="1">The sequence shown here is derived from an EMBL/GenBank/DDBJ whole genome shotgun (WGS) entry which is preliminary data.</text>
</comment>
<keyword evidence="2" id="KW-1185">Reference proteome</keyword>
<organism evidence="1 2">
    <name type="scientific">Pedobacter nutrimenti</name>
    <dbReference type="NCBI Taxonomy" id="1241337"/>
    <lineage>
        <taxon>Bacteria</taxon>
        <taxon>Pseudomonadati</taxon>
        <taxon>Bacteroidota</taxon>
        <taxon>Sphingobacteriia</taxon>
        <taxon>Sphingobacteriales</taxon>
        <taxon>Sphingobacteriaceae</taxon>
        <taxon>Pedobacter</taxon>
    </lineage>
</organism>
<dbReference type="AlphaFoldDB" id="A0A318UKX0"/>
<dbReference type="Proteomes" id="UP000248198">
    <property type="component" value="Unassembled WGS sequence"/>
</dbReference>
<sequence>MKSKPTTGIKKYRIEELLEYLTVKEYKFVMKILPKAIGISMNTLINYKNIEEGSRKDIPYQKVVALERFFGIREGDLANVKPWGKNFRELYKLSNKE</sequence>
<reference evidence="1 2" key="1">
    <citation type="submission" date="2018-06" db="EMBL/GenBank/DDBJ databases">
        <title>Genomic Encyclopedia of Archaeal and Bacterial Type Strains, Phase II (KMG-II): from individual species to whole genera.</title>
        <authorList>
            <person name="Goeker M."/>
        </authorList>
    </citation>
    <scope>NUCLEOTIDE SEQUENCE [LARGE SCALE GENOMIC DNA]</scope>
    <source>
        <strain evidence="1 2">DSM 27372</strain>
    </source>
</reference>
<proteinExistence type="predicted"/>